<organism evidence="2 3">
    <name type="scientific">Armillaria ostoyae</name>
    <name type="common">Armillaria root rot fungus</name>
    <dbReference type="NCBI Taxonomy" id="47428"/>
    <lineage>
        <taxon>Eukaryota</taxon>
        <taxon>Fungi</taxon>
        <taxon>Dikarya</taxon>
        <taxon>Basidiomycota</taxon>
        <taxon>Agaricomycotina</taxon>
        <taxon>Agaricomycetes</taxon>
        <taxon>Agaricomycetidae</taxon>
        <taxon>Agaricales</taxon>
        <taxon>Marasmiineae</taxon>
        <taxon>Physalacriaceae</taxon>
        <taxon>Armillaria</taxon>
    </lineage>
</organism>
<protein>
    <submittedName>
        <fullName evidence="2">Uncharacterized protein</fullName>
    </submittedName>
</protein>
<evidence type="ECO:0000256" key="1">
    <source>
        <dbReference type="SAM" id="Phobius"/>
    </source>
</evidence>
<keyword evidence="1" id="KW-0812">Transmembrane</keyword>
<proteinExistence type="predicted"/>
<gene>
    <name evidence="2" type="ORF">ARMOST_17184</name>
</gene>
<keyword evidence="1" id="KW-1133">Transmembrane helix</keyword>
<evidence type="ECO:0000313" key="2">
    <source>
        <dbReference type="EMBL" id="SJL13736.1"/>
    </source>
</evidence>
<feature type="transmembrane region" description="Helical" evidence="1">
    <location>
        <begin position="41"/>
        <end position="60"/>
    </location>
</feature>
<reference evidence="3" key="1">
    <citation type="journal article" date="2017" name="Nat. Ecol. Evol.">
        <title>Genome expansion and lineage-specific genetic innovations in the forest pathogenic fungi Armillaria.</title>
        <authorList>
            <person name="Sipos G."/>
            <person name="Prasanna A.N."/>
            <person name="Walter M.C."/>
            <person name="O'Connor E."/>
            <person name="Balint B."/>
            <person name="Krizsan K."/>
            <person name="Kiss B."/>
            <person name="Hess J."/>
            <person name="Varga T."/>
            <person name="Slot J."/>
            <person name="Riley R."/>
            <person name="Boka B."/>
            <person name="Rigling D."/>
            <person name="Barry K."/>
            <person name="Lee J."/>
            <person name="Mihaltcheva S."/>
            <person name="LaButti K."/>
            <person name="Lipzen A."/>
            <person name="Waldron R."/>
            <person name="Moloney N.M."/>
            <person name="Sperisen C."/>
            <person name="Kredics L."/>
            <person name="Vagvoelgyi C."/>
            <person name="Patrignani A."/>
            <person name="Fitzpatrick D."/>
            <person name="Nagy I."/>
            <person name="Doyle S."/>
            <person name="Anderson J.B."/>
            <person name="Grigoriev I.V."/>
            <person name="Gueldener U."/>
            <person name="Muensterkoetter M."/>
            <person name="Nagy L.G."/>
        </authorList>
    </citation>
    <scope>NUCLEOTIDE SEQUENCE [LARGE SCALE GENOMIC DNA]</scope>
    <source>
        <strain evidence="3">C18/9</strain>
    </source>
</reference>
<keyword evidence="3" id="KW-1185">Reference proteome</keyword>
<dbReference type="Proteomes" id="UP000219338">
    <property type="component" value="Unassembled WGS sequence"/>
</dbReference>
<name>A0A284RYB1_ARMOS</name>
<dbReference type="EMBL" id="FUEG01000021">
    <property type="protein sequence ID" value="SJL13736.1"/>
    <property type="molecule type" value="Genomic_DNA"/>
</dbReference>
<evidence type="ECO:0000313" key="3">
    <source>
        <dbReference type="Proteomes" id="UP000219338"/>
    </source>
</evidence>
<accession>A0A284RYB1</accession>
<keyword evidence="1" id="KW-0472">Membrane</keyword>
<dbReference type="AlphaFoldDB" id="A0A284RYB1"/>
<sequence length="117" mass="12842">MFETAASTSLPQVDGARNQLDKSATAASPWLARVYVIYQDANYLALIVAMLISLLFGVGPEEIRVQCATRLTFDACTLDVFSNHRNSPRPKIFVDYSAFSVLTPPVPPFISPLHALN</sequence>